<evidence type="ECO:0000259" key="2">
    <source>
        <dbReference type="PROSITE" id="PS50995"/>
    </source>
</evidence>
<sequence length="309" mass="36026">MQSYLKKYVGIIRSFNRYYTNVLGLLNQHFLDSPYSLSEVRILHEIEKTEQCTASMLADTLSMDVGYLSRILKKFQKSGLIEKKKSAEDKRSQYLTVTPFGKENQDQFNDRSDHQIEKLVETLPEEEIKMLARNMTSIETILTKGKNIRRSDITIRDDVRPGDAGYLTYLHGWIYKKEYDYSVAFEGYVAESFYQFLVQYNPEKDRLWCAEHEGEIVGCIGIVGRGERAQLRWFLLHPNYRGIGLGKDLFELAMSFAREKGFEKVYLETTNDLTRAIGMYTKAGFIKTAEKENRAWRDDLLGLEFEMEI</sequence>
<dbReference type="InterPro" id="IPR036388">
    <property type="entry name" value="WH-like_DNA-bd_sf"/>
</dbReference>
<evidence type="ECO:0000259" key="3">
    <source>
        <dbReference type="PROSITE" id="PS51186"/>
    </source>
</evidence>
<evidence type="ECO:0000313" key="4">
    <source>
        <dbReference type="EMBL" id="PPK78559.1"/>
    </source>
</evidence>
<dbReference type="Pfam" id="PF01047">
    <property type="entry name" value="MarR"/>
    <property type="match status" value="1"/>
</dbReference>
<reference evidence="4 5" key="1">
    <citation type="submission" date="2018-02" db="EMBL/GenBank/DDBJ databases">
        <title>Genomic Encyclopedia of Archaeal and Bacterial Type Strains, Phase II (KMG-II): from individual species to whole genera.</title>
        <authorList>
            <person name="Goeker M."/>
        </authorList>
    </citation>
    <scope>NUCLEOTIDE SEQUENCE [LARGE SCALE GENOMIC DNA]</scope>
    <source>
        <strain evidence="4 5">DSM 3808</strain>
    </source>
</reference>
<dbReference type="AlphaFoldDB" id="A0A2S6HM41"/>
<comment type="caution">
    <text evidence="4">The sequence shown here is derived from an EMBL/GenBank/DDBJ whole genome shotgun (WGS) entry which is preliminary data.</text>
</comment>
<feature type="domain" description="N-acetyltransferase" evidence="3">
    <location>
        <begin position="153"/>
        <end position="309"/>
    </location>
</feature>
<dbReference type="PANTHER" id="PTHR13947:SF37">
    <property type="entry name" value="LD18367P"/>
    <property type="match status" value="1"/>
</dbReference>
<evidence type="ECO:0000256" key="1">
    <source>
        <dbReference type="ARBA" id="ARBA00022679"/>
    </source>
</evidence>
<dbReference type="GO" id="GO:0008080">
    <property type="term" value="F:N-acetyltransferase activity"/>
    <property type="evidence" value="ECO:0007669"/>
    <property type="project" value="InterPro"/>
</dbReference>
<dbReference type="Pfam" id="PF00583">
    <property type="entry name" value="Acetyltransf_1"/>
    <property type="match status" value="1"/>
</dbReference>
<dbReference type="OrthoDB" id="5419426at2"/>
<dbReference type="InterPro" id="IPR050769">
    <property type="entry name" value="NAT_camello-type"/>
</dbReference>
<keyword evidence="1 4" id="KW-0808">Transferase</keyword>
<dbReference type="InterPro" id="IPR036390">
    <property type="entry name" value="WH_DNA-bd_sf"/>
</dbReference>
<feature type="domain" description="HTH marR-type" evidence="2">
    <location>
        <begin position="1"/>
        <end position="140"/>
    </location>
</feature>
<dbReference type="Gene3D" id="3.40.630.30">
    <property type="match status" value="1"/>
</dbReference>
<dbReference type="PANTHER" id="PTHR13947">
    <property type="entry name" value="GNAT FAMILY N-ACETYLTRANSFERASE"/>
    <property type="match status" value="1"/>
</dbReference>
<proteinExistence type="predicted"/>
<organism evidence="4 5">
    <name type="scientific">Lacrimispora xylanisolvens</name>
    <dbReference type="NCBI Taxonomy" id="384636"/>
    <lineage>
        <taxon>Bacteria</taxon>
        <taxon>Bacillati</taxon>
        <taxon>Bacillota</taxon>
        <taxon>Clostridia</taxon>
        <taxon>Lachnospirales</taxon>
        <taxon>Lachnospiraceae</taxon>
        <taxon>Lacrimispora</taxon>
    </lineage>
</organism>
<dbReference type="PROSITE" id="PS50995">
    <property type="entry name" value="HTH_MARR_2"/>
    <property type="match status" value="1"/>
</dbReference>
<dbReference type="SMART" id="SM00347">
    <property type="entry name" value="HTH_MARR"/>
    <property type="match status" value="1"/>
</dbReference>
<dbReference type="PROSITE" id="PS51186">
    <property type="entry name" value="GNAT"/>
    <property type="match status" value="1"/>
</dbReference>
<dbReference type="InterPro" id="IPR016181">
    <property type="entry name" value="Acyl_CoA_acyltransferase"/>
</dbReference>
<name>A0A2S6HM41_9FIRM</name>
<dbReference type="RefSeq" id="WP_104438968.1">
    <property type="nucleotide sequence ID" value="NZ_PTJA01000014.1"/>
</dbReference>
<gene>
    <name evidence="4" type="ORF">BXY41_11462</name>
</gene>
<dbReference type="SUPFAM" id="SSF46785">
    <property type="entry name" value="Winged helix' DNA-binding domain"/>
    <property type="match status" value="1"/>
</dbReference>
<dbReference type="CDD" id="cd04301">
    <property type="entry name" value="NAT_SF"/>
    <property type="match status" value="1"/>
</dbReference>
<dbReference type="Proteomes" id="UP000237749">
    <property type="component" value="Unassembled WGS sequence"/>
</dbReference>
<keyword evidence="5" id="KW-1185">Reference proteome</keyword>
<protein>
    <submittedName>
        <fullName evidence="4">MarR family transcriptional regulator with acetyltransferase activity</fullName>
    </submittedName>
</protein>
<dbReference type="GO" id="GO:0003700">
    <property type="term" value="F:DNA-binding transcription factor activity"/>
    <property type="evidence" value="ECO:0007669"/>
    <property type="project" value="InterPro"/>
</dbReference>
<accession>A0A2S6HM41</accession>
<dbReference type="EMBL" id="PTJA01000014">
    <property type="protein sequence ID" value="PPK78559.1"/>
    <property type="molecule type" value="Genomic_DNA"/>
</dbReference>
<evidence type="ECO:0000313" key="5">
    <source>
        <dbReference type="Proteomes" id="UP000237749"/>
    </source>
</evidence>
<dbReference type="Gene3D" id="1.10.10.10">
    <property type="entry name" value="Winged helix-like DNA-binding domain superfamily/Winged helix DNA-binding domain"/>
    <property type="match status" value="1"/>
</dbReference>
<dbReference type="SUPFAM" id="SSF55729">
    <property type="entry name" value="Acyl-CoA N-acyltransferases (Nat)"/>
    <property type="match status" value="1"/>
</dbReference>
<dbReference type="InterPro" id="IPR000182">
    <property type="entry name" value="GNAT_dom"/>
</dbReference>
<dbReference type="InterPro" id="IPR000835">
    <property type="entry name" value="HTH_MarR-typ"/>
</dbReference>